<feature type="transmembrane region" description="Helical" evidence="1">
    <location>
        <begin position="14"/>
        <end position="31"/>
    </location>
</feature>
<dbReference type="EMBL" id="ACLL01000039">
    <property type="protein sequence ID" value="EEW53387.1"/>
    <property type="molecule type" value="Genomic_DNA"/>
</dbReference>
<evidence type="ECO:0000313" key="3">
    <source>
        <dbReference type="EMBL" id="KRK60513.1"/>
    </source>
</evidence>
<reference evidence="2 4" key="1">
    <citation type="submission" date="2009-09" db="EMBL/GenBank/DDBJ databases">
        <authorList>
            <person name="Qin X."/>
            <person name="Bachman B."/>
            <person name="Battles P."/>
            <person name="Bell A."/>
            <person name="Bess C."/>
            <person name="Bickham C."/>
            <person name="Chaboub L."/>
            <person name="Chen D."/>
            <person name="Coyle M."/>
            <person name="Deiros D.R."/>
            <person name="Dinh H."/>
            <person name="Forbes L."/>
            <person name="Fowler G."/>
            <person name="Francisco L."/>
            <person name="Fu Q."/>
            <person name="Gubbala S."/>
            <person name="Hale W."/>
            <person name="Han Y."/>
            <person name="Hemphill L."/>
            <person name="Highlander S.K."/>
            <person name="Hirani K."/>
            <person name="Hogues M."/>
            <person name="Jackson L."/>
            <person name="Jakkamsetti A."/>
            <person name="Javaid M."/>
            <person name="Jiang H."/>
            <person name="Korchina V."/>
            <person name="Kovar C."/>
            <person name="Lara F."/>
            <person name="Lee S."/>
            <person name="Mata R."/>
            <person name="Mathew T."/>
            <person name="Moen C."/>
            <person name="Morales K."/>
            <person name="Munidasa M."/>
            <person name="Nazareth L."/>
            <person name="Ngo R."/>
            <person name="Nguyen L."/>
            <person name="Okwuonu G."/>
            <person name="Ongeri F."/>
            <person name="Patil S."/>
            <person name="Petrosino J."/>
            <person name="Pham C."/>
            <person name="Pham P."/>
            <person name="Pu L.-L."/>
            <person name="Puazo M."/>
            <person name="Raj R."/>
            <person name="Reid J."/>
            <person name="Rouhana J."/>
            <person name="Saada N."/>
            <person name="Shang Y."/>
            <person name="Simmons D."/>
            <person name="Thornton R."/>
            <person name="Warren J."/>
            <person name="Weissenberger G."/>
            <person name="Zhang J."/>
            <person name="Zhang L."/>
            <person name="Zhou C."/>
            <person name="Zhu D."/>
            <person name="Muzny D."/>
            <person name="Worley K."/>
            <person name="Gibbs R."/>
        </authorList>
    </citation>
    <scope>NUCLEOTIDE SEQUENCE [LARGE SCALE GENOMIC DNA]</scope>
    <source>
        <strain evidence="2 4">DSM 16041</strain>
    </source>
</reference>
<gene>
    <name evidence="3" type="ORF">FC31_GL001126</name>
    <name evidence="2" type="ORF">HMPREF0494_1322</name>
</gene>
<dbReference type="PATRIC" id="fig|525309.8.peg.1138"/>
<sequence>MGKECSVTINYQRTLLQVLIILIFIGVKYLSSRFAQGKKHPTFWWALTAILFWLLAWWNFGLYWSAYPVAVWMVLALVLIVIQLVHNHEFLYRRYWPPFWRGSAWLAIISFGLSLFAGMLPLV</sequence>
<accession>C8P7M8</accession>
<dbReference type="STRING" id="525309.HMPREF0494_1322"/>
<name>C8P7M8_9LACO</name>
<dbReference type="eggNOG" id="ENOG5030AEM">
    <property type="taxonomic scope" value="Bacteria"/>
</dbReference>
<proteinExistence type="predicted"/>
<keyword evidence="1" id="KW-0812">Transmembrane</keyword>
<keyword evidence="5" id="KW-1185">Reference proteome</keyword>
<keyword evidence="1" id="KW-1133">Transmembrane helix</keyword>
<evidence type="ECO:0000313" key="2">
    <source>
        <dbReference type="EMBL" id="EEW53387.1"/>
    </source>
</evidence>
<feature type="transmembrane region" description="Helical" evidence="1">
    <location>
        <begin position="66"/>
        <end position="86"/>
    </location>
</feature>
<evidence type="ECO:0000313" key="5">
    <source>
        <dbReference type="Proteomes" id="UP000051883"/>
    </source>
</evidence>
<evidence type="ECO:0000313" key="4">
    <source>
        <dbReference type="Proteomes" id="UP000003675"/>
    </source>
</evidence>
<organism evidence="2 4">
    <name type="scientific">Limosilactobacillus antri DSM 16041</name>
    <dbReference type="NCBI Taxonomy" id="525309"/>
    <lineage>
        <taxon>Bacteria</taxon>
        <taxon>Bacillati</taxon>
        <taxon>Bacillota</taxon>
        <taxon>Bacilli</taxon>
        <taxon>Lactobacillales</taxon>
        <taxon>Lactobacillaceae</taxon>
        <taxon>Limosilactobacillus</taxon>
    </lineage>
</organism>
<keyword evidence="1" id="KW-0472">Membrane</keyword>
<evidence type="ECO:0000256" key="1">
    <source>
        <dbReference type="SAM" id="Phobius"/>
    </source>
</evidence>
<dbReference type="HOGENOM" id="CLU_2081846_0_0_9"/>
<dbReference type="EMBL" id="AZDK01000003">
    <property type="protein sequence ID" value="KRK60513.1"/>
    <property type="molecule type" value="Genomic_DNA"/>
</dbReference>
<feature type="transmembrane region" description="Helical" evidence="1">
    <location>
        <begin position="98"/>
        <end position="120"/>
    </location>
</feature>
<comment type="caution">
    <text evidence="2">The sequence shown here is derived from an EMBL/GenBank/DDBJ whole genome shotgun (WGS) entry which is preliminary data.</text>
</comment>
<reference evidence="3 5" key="2">
    <citation type="journal article" date="2015" name="Genome Announc.">
        <title>Expanding the biotechnology potential of lactobacilli through comparative genomics of 213 strains and associated genera.</title>
        <authorList>
            <person name="Sun Z."/>
            <person name="Harris H.M."/>
            <person name="McCann A."/>
            <person name="Guo C."/>
            <person name="Argimon S."/>
            <person name="Zhang W."/>
            <person name="Yang X."/>
            <person name="Jeffery I.B."/>
            <person name="Cooney J.C."/>
            <person name="Kagawa T.F."/>
            <person name="Liu W."/>
            <person name="Song Y."/>
            <person name="Salvetti E."/>
            <person name="Wrobel A."/>
            <person name="Rasinkangas P."/>
            <person name="Parkhill J."/>
            <person name="Rea M.C."/>
            <person name="O'Sullivan O."/>
            <person name="Ritari J."/>
            <person name="Douillard F.P."/>
            <person name="Paul Ross R."/>
            <person name="Yang R."/>
            <person name="Briner A.E."/>
            <person name="Felis G.E."/>
            <person name="de Vos W.M."/>
            <person name="Barrangou R."/>
            <person name="Klaenhammer T.R."/>
            <person name="Caufield P.W."/>
            <person name="Cui Y."/>
            <person name="Zhang H."/>
            <person name="O'Toole P.W."/>
        </authorList>
    </citation>
    <scope>NUCLEOTIDE SEQUENCE [LARGE SCALE GENOMIC DNA]</scope>
    <source>
        <strain evidence="3 5">DSM 16041</strain>
    </source>
</reference>
<dbReference type="AlphaFoldDB" id="C8P7M8"/>
<dbReference type="Proteomes" id="UP000051883">
    <property type="component" value="Unassembled WGS sequence"/>
</dbReference>
<dbReference type="RefSeq" id="WP_007122871.1">
    <property type="nucleotide sequence ID" value="NZ_AZDK01000003.1"/>
</dbReference>
<dbReference type="Proteomes" id="UP000003675">
    <property type="component" value="Unassembled WGS sequence"/>
</dbReference>
<feature type="transmembrane region" description="Helical" evidence="1">
    <location>
        <begin position="43"/>
        <end position="60"/>
    </location>
</feature>
<protein>
    <submittedName>
        <fullName evidence="2">Uncharacterized protein</fullName>
    </submittedName>
</protein>